<accession>A0A0L0FW15</accession>
<evidence type="ECO:0000313" key="2">
    <source>
        <dbReference type="EMBL" id="KNC81035.1"/>
    </source>
</evidence>
<dbReference type="GO" id="GO:0005634">
    <property type="term" value="C:nucleus"/>
    <property type="evidence" value="ECO:0007669"/>
    <property type="project" value="TreeGrafter"/>
</dbReference>
<dbReference type="InterPro" id="IPR015267">
    <property type="entry name" value="PPP4R2"/>
</dbReference>
<dbReference type="GO" id="GO:0005737">
    <property type="term" value="C:cytoplasm"/>
    <property type="evidence" value="ECO:0007669"/>
    <property type="project" value="TreeGrafter"/>
</dbReference>
<dbReference type="PANTHER" id="PTHR16487:SF0">
    <property type="entry name" value="PROTEIN PHOSPHATASE 4 REGULATORY SUBUNIT 2-RELATED"/>
    <property type="match status" value="1"/>
</dbReference>
<reference evidence="2 3" key="1">
    <citation type="submission" date="2011-02" db="EMBL/GenBank/DDBJ databases">
        <title>The Genome Sequence of Sphaeroforma arctica JP610.</title>
        <authorList>
            <consortium name="The Broad Institute Genome Sequencing Platform"/>
            <person name="Russ C."/>
            <person name="Cuomo C."/>
            <person name="Young S.K."/>
            <person name="Zeng Q."/>
            <person name="Gargeya S."/>
            <person name="Alvarado L."/>
            <person name="Berlin A."/>
            <person name="Chapman S.B."/>
            <person name="Chen Z."/>
            <person name="Freedman E."/>
            <person name="Gellesch M."/>
            <person name="Goldberg J."/>
            <person name="Griggs A."/>
            <person name="Gujja S."/>
            <person name="Heilman E."/>
            <person name="Heiman D."/>
            <person name="Howarth C."/>
            <person name="Mehta T."/>
            <person name="Neiman D."/>
            <person name="Pearson M."/>
            <person name="Roberts A."/>
            <person name="Saif S."/>
            <person name="Shea T."/>
            <person name="Shenoy N."/>
            <person name="Sisk P."/>
            <person name="Stolte C."/>
            <person name="Sykes S."/>
            <person name="White J."/>
            <person name="Yandava C."/>
            <person name="Burger G."/>
            <person name="Gray M.W."/>
            <person name="Holland P.W.H."/>
            <person name="King N."/>
            <person name="Lang F.B.F."/>
            <person name="Roger A.J."/>
            <person name="Ruiz-Trillo I."/>
            <person name="Haas B."/>
            <person name="Nusbaum C."/>
            <person name="Birren B."/>
        </authorList>
    </citation>
    <scope>NUCLEOTIDE SEQUENCE [LARGE SCALE GENOMIC DNA]</scope>
    <source>
        <strain evidence="2 3">JP610</strain>
    </source>
</reference>
<dbReference type="EMBL" id="KQ242076">
    <property type="protein sequence ID" value="KNC81035.1"/>
    <property type="molecule type" value="Genomic_DNA"/>
</dbReference>
<name>A0A0L0FW15_9EUKA</name>
<dbReference type="GO" id="GO:0030289">
    <property type="term" value="C:protein phosphatase 4 complex"/>
    <property type="evidence" value="ECO:0007669"/>
    <property type="project" value="InterPro"/>
</dbReference>
<proteinExistence type="inferred from homology"/>
<sequence>MNTIEGPLCLFTNAPFTIQRICELLCEPDRYYKDPLKFLRGFEKLVRVNSMVPVSTTPDVSTSGMSQVPEQGNRTPAAVWVPTTVTNSITPNVDTLLSNNTLTPLADTTAVDNSTFTADAQCEMAVVDEGGPKEMEE</sequence>
<dbReference type="OrthoDB" id="341898at2759"/>
<keyword evidence="3" id="KW-1185">Reference proteome</keyword>
<dbReference type="Proteomes" id="UP000054560">
    <property type="component" value="Unassembled WGS sequence"/>
</dbReference>
<protein>
    <submittedName>
        <fullName evidence="2">Uncharacterized protein</fullName>
    </submittedName>
</protein>
<evidence type="ECO:0000313" key="3">
    <source>
        <dbReference type="Proteomes" id="UP000054560"/>
    </source>
</evidence>
<dbReference type="AlphaFoldDB" id="A0A0L0FW15"/>
<dbReference type="PANTHER" id="PTHR16487">
    <property type="entry name" value="PPP4R2-RELATED PROTEIN"/>
    <property type="match status" value="1"/>
</dbReference>
<dbReference type="RefSeq" id="XP_014154937.1">
    <property type="nucleotide sequence ID" value="XM_014299462.1"/>
</dbReference>
<organism evidence="2 3">
    <name type="scientific">Sphaeroforma arctica JP610</name>
    <dbReference type="NCBI Taxonomy" id="667725"/>
    <lineage>
        <taxon>Eukaryota</taxon>
        <taxon>Ichthyosporea</taxon>
        <taxon>Ichthyophonida</taxon>
        <taxon>Sphaeroforma</taxon>
    </lineage>
</organism>
<dbReference type="GO" id="GO:0019888">
    <property type="term" value="F:protein phosphatase regulator activity"/>
    <property type="evidence" value="ECO:0007669"/>
    <property type="project" value="InterPro"/>
</dbReference>
<dbReference type="Pfam" id="PF09184">
    <property type="entry name" value="PPP4R2"/>
    <property type="match status" value="1"/>
</dbReference>
<dbReference type="GeneID" id="25907132"/>
<dbReference type="STRING" id="667725.A0A0L0FW15"/>
<comment type="similarity">
    <text evidence="1">Belongs to the PPP4R2 family.</text>
</comment>
<evidence type="ECO:0000256" key="1">
    <source>
        <dbReference type="ARBA" id="ARBA00009207"/>
    </source>
</evidence>
<gene>
    <name evidence="2" type="ORF">SARC_06628</name>
</gene>